<dbReference type="AlphaFoldDB" id="A0A1F5VU15"/>
<accession>A0A1F5VU15</accession>
<reference evidence="1 2" key="1">
    <citation type="journal article" date="2016" name="Nat. Commun.">
        <title>Thousands of microbial genomes shed light on interconnected biogeochemical processes in an aquifer system.</title>
        <authorList>
            <person name="Anantharaman K."/>
            <person name="Brown C.T."/>
            <person name="Hug L.A."/>
            <person name="Sharon I."/>
            <person name="Castelle C.J."/>
            <person name="Probst A.J."/>
            <person name="Thomas B.C."/>
            <person name="Singh A."/>
            <person name="Wilkins M.J."/>
            <person name="Karaoz U."/>
            <person name="Brodie E.L."/>
            <person name="Williams K.H."/>
            <person name="Hubbard S.S."/>
            <person name="Banfield J.F."/>
        </authorList>
    </citation>
    <scope>NUCLEOTIDE SEQUENCE [LARGE SCALE GENOMIC DNA]</scope>
</reference>
<dbReference type="EMBL" id="MFGW01000079">
    <property type="protein sequence ID" value="OGF66880.1"/>
    <property type="molecule type" value="Genomic_DNA"/>
</dbReference>
<dbReference type="STRING" id="1817863.A2Y62_01395"/>
<sequence length="245" mass="28366">MIFKEFDPSLDLRNCNKVIILGGGCYGSVFSQRISRAKEKNQCDYSYQLIVDINSECEAIVNNERKDVLFFNGDWMDFFSSYVGYFINEQDYVVLPCNTPHFIFNFFVRMLTSSKGHRVEVLRLNDNIGFPYEEYSGDSLYISNAEWTCPYLCREPEICPAIHEARLWNIRERLCDYLSRIKEYKIDDSLLFESDLVINGVALIATKKIISGYRRLISTAEILPKVYVIATISQCHGAISVFKLK</sequence>
<dbReference type="Proteomes" id="UP000178943">
    <property type="component" value="Unassembled WGS sequence"/>
</dbReference>
<evidence type="ECO:0000313" key="1">
    <source>
        <dbReference type="EMBL" id="OGF66880.1"/>
    </source>
</evidence>
<proteinExistence type="predicted"/>
<comment type="caution">
    <text evidence="1">The sequence shown here is derived from an EMBL/GenBank/DDBJ whole genome shotgun (WGS) entry which is preliminary data.</text>
</comment>
<organism evidence="1 2">
    <name type="scientific">Candidatus Fischerbacteria bacterium RBG_13_37_8</name>
    <dbReference type="NCBI Taxonomy" id="1817863"/>
    <lineage>
        <taxon>Bacteria</taxon>
        <taxon>Candidatus Fischeribacteriota</taxon>
    </lineage>
</organism>
<gene>
    <name evidence="1" type="ORF">A2Y62_01395</name>
</gene>
<name>A0A1F5VU15_9BACT</name>
<protein>
    <submittedName>
        <fullName evidence="1">Uncharacterized protein</fullName>
    </submittedName>
</protein>
<evidence type="ECO:0000313" key="2">
    <source>
        <dbReference type="Proteomes" id="UP000178943"/>
    </source>
</evidence>